<evidence type="ECO:0000313" key="2">
    <source>
        <dbReference type="Proteomes" id="UP000652761"/>
    </source>
</evidence>
<gene>
    <name evidence="1" type="ORF">Taro_025583</name>
</gene>
<name>A0A843V9R1_COLES</name>
<sequence length="22" mass="2257">MSDSGTADGTIEARFSSLELIG</sequence>
<comment type="caution">
    <text evidence="1">The sequence shown here is derived from an EMBL/GenBank/DDBJ whole genome shotgun (WGS) entry which is preliminary data.</text>
</comment>
<protein>
    <submittedName>
        <fullName evidence="1">Uncharacterized protein</fullName>
    </submittedName>
</protein>
<dbReference type="Proteomes" id="UP000652761">
    <property type="component" value="Unassembled WGS sequence"/>
</dbReference>
<accession>A0A843V9R1</accession>
<organism evidence="1 2">
    <name type="scientific">Colocasia esculenta</name>
    <name type="common">Wild taro</name>
    <name type="synonym">Arum esculentum</name>
    <dbReference type="NCBI Taxonomy" id="4460"/>
    <lineage>
        <taxon>Eukaryota</taxon>
        <taxon>Viridiplantae</taxon>
        <taxon>Streptophyta</taxon>
        <taxon>Embryophyta</taxon>
        <taxon>Tracheophyta</taxon>
        <taxon>Spermatophyta</taxon>
        <taxon>Magnoliopsida</taxon>
        <taxon>Liliopsida</taxon>
        <taxon>Araceae</taxon>
        <taxon>Aroideae</taxon>
        <taxon>Colocasieae</taxon>
        <taxon>Colocasia</taxon>
    </lineage>
</organism>
<dbReference type="EMBL" id="NMUH01001502">
    <property type="protein sequence ID" value="MQL92948.1"/>
    <property type="molecule type" value="Genomic_DNA"/>
</dbReference>
<proteinExistence type="predicted"/>
<dbReference type="AlphaFoldDB" id="A0A843V9R1"/>
<reference evidence="1" key="1">
    <citation type="submission" date="2017-07" db="EMBL/GenBank/DDBJ databases">
        <title>Taro Niue Genome Assembly and Annotation.</title>
        <authorList>
            <person name="Atibalentja N."/>
            <person name="Keating K."/>
            <person name="Fields C.J."/>
        </authorList>
    </citation>
    <scope>NUCLEOTIDE SEQUENCE</scope>
    <source>
        <strain evidence="1">Niue_2</strain>
        <tissue evidence="1">Leaf</tissue>
    </source>
</reference>
<feature type="non-terminal residue" evidence="1">
    <location>
        <position position="22"/>
    </location>
</feature>
<evidence type="ECO:0000313" key="1">
    <source>
        <dbReference type="EMBL" id="MQL92948.1"/>
    </source>
</evidence>
<keyword evidence="2" id="KW-1185">Reference proteome</keyword>